<proteinExistence type="inferred from homology"/>
<comment type="caution">
    <text evidence="9">The sequence shown here is derived from an EMBL/GenBank/DDBJ whole genome shotgun (WGS) entry which is preliminary data.</text>
</comment>
<feature type="binding site" evidence="8">
    <location>
        <position position="60"/>
    </location>
    <ligand>
        <name>beta-alanine</name>
        <dbReference type="ChEBI" id="CHEBI:57966"/>
    </ligand>
</feature>
<dbReference type="InterPro" id="IPR042176">
    <property type="entry name" value="Pantoate_ligase_C"/>
</dbReference>
<dbReference type="GO" id="GO:0005829">
    <property type="term" value="C:cytosol"/>
    <property type="evidence" value="ECO:0007669"/>
    <property type="project" value="TreeGrafter"/>
</dbReference>
<comment type="miscellaneous">
    <text evidence="8">The reaction proceeds by a bi uni uni bi ping pong mechanism.</text>
</comment>
<evidence type="ECO:0000256" key="8">
    <source>
        <dbReference type="HAMAP-Rule" id="MF_00158"/>
    </source>
</evidence>
<gene>
    <name evidence="8" type="primary">panC</name>
    <name evidence="9" type="ORF">BST92_05225</name>
</gene>
<evidence type="ECO:0000256" key="1">
    <source>
        <dbReference type="ARBA" id="ARBA00004990"/>
    </source>
</evidence>
<dbReference type="Gene3D" id="3.30.1300.10">
    <property type="entry name" value="Pantoate-beta-alanine ligase, C-terminal domain"/>
    <property type="match status" value="1"/>
</dbReference>
<feature type="binding site" evidence="8">
    <location>
        <begin position="187"/>
        <end position="190"/>
    </location>
    <ligand>
        <name>ATP</name>
        <dbReference type="ChEBI" id="CHEBI:30616"/>
    </ligand>
</feature>
<keyword evidence="8" id="KW-0963">Cytoplasm</keyword>
<dbReference type="GO" id="GO:0015940">
    <property type="term" value="P:pantothenate biosynthetic process"/>
    <property type="evidence" value="ECO:0007669"/>
    <property type="project" value="UniProtKB-UniRule"/>
</dbReference>
<dbReference type="NCBIfam" id="TIGR00125">
    <property type="entry name" value="cyt_tran_rel"/>
    <property type="match status" value="1"/>
</dbReference>
<feature type="binding site" evidence="8">
    <location>
        <position position="60"/>
    </location>
    <ligand>
        <name>(R)-pantoate</name>
        <dbReference type="ChEBI" id="CHEBI:15980"/>
    </ligand>
</feature>
<comment type="similarity">
    <text evidence="2 8">Belongs to the pantothenate synthetase family.</text>
</comment>
<evidence type="ECO:0000256" key="5">
    <source>
        <dbReference type="ARBA" id="ARBA00022741"/>
    </source>
</evidence>
<comment type="subcellular location">
    <subcellularLocation>
        <location evidence="8">Cytoplasm</location>
    </subcellularLocation>
</comment>
<dbReference type="RefSeq" id="WP_105070495.1">
    <property type="nucleotide sequence ID" value="NZ_MTPW01000001.1"/>
</dbReference>
<evidence type="ECO:0000313" key="9">
    <source>
        <dbReference type="EMBL" id="PQJ31360.1"/>
    </source>
</evidence>
<reference evidence="9 10" key="1">
    <citation type="submission" date="2017-01" db="EMBL/GenBank/DDBJ databases">
        <title>Trade-off between light-utilization and light-protection in marine flavobacteria.</title>
        <authorList>
            <person name="Kumagai Y."/>
            <person name="Yoshizawa S."/>
            <person name="Kogure K."/>
            <person name="Iwasaki W."/>
        </authorList>
    </citation>
    <scope>NUCLEOTIDE SEQUENCE [LARGE SCALE GENOMIC DNA]</scope>
    <source>
        <strain evidence="9 10">KCTC 32109</strain>
    </source>
</reference>
<keyword evidence="3 8" id="KW-0436">Ligase</keyword>
<comment type="subunit">
    <text evidence="8">Homodimer.</text>
</comment>
<comment type="pathway">
    <text evidence="1 8">Cofactor biosynthesis; (R)-pantothenate biosynthesis; (R)-pantothenate from (R)-pantoate and beta-alanine: step 1/1.</text>
</comment>
<dbReference type="UniPathway" id="UPA00028">
    <property type="reaction ID" value="UER00005"/>
</dbReference>
<dbReference type="InterPro" id="IPR003721">
    <property type="entry name" value="Pantoate_ligase"/>
</dbReference>
<comment type="function">
    <text evidence="8">Catalyzes the condensation of pantoate with beta-alanine in an ATP-dependent reaction via a pantoyl-adenylate intermediate.</text>
</comment>
<evidence type="ECO:0000256" key="4">
    <source>
        <dbReference type="ARBA" id="ARBA00022655"/>
    </source>
</evidence>
<dbReference type="PANTHER" id="PTHR21299:SF1">
    <property type="entry name" value="PANTOATE--BETA-ALANINE LIGASE"/>
    <property type="match status" value="1"/>
</dbReference>
<dbReference type="AlphaFoldDB" id="A0A2S7U9R4"/>
<name>A0A2S7U9R4_9FLAO</name>
<dbReference type="HAMAP" id="MF_00158">
    <property type="entry name" value="PanC"/>
    <property type="match status" value="1"/>
</dbReference>
<evidence type="ECO:0000256" key="7">
    <source>
        <dbReference type="ARBA" id="ARBA00048258"/>
    </source>
</evidence>
<feature type="binding site" evidence="8">
    <location>
        <position position="156"/>
    </location>
    <ligand>
        <name>(R)-pantoate</name>
        <dbReference type="ChEBI" id="CHEBI:15980"/>
    </ligand>
</feature>
<evidence type="ECO:0000256" key="3">
    <source>
        <dbReference type="ARBA" id="ARBA00022598"/>
    </source>
</evidence>
<dbReference type="OrthoDB" id="9773087at2"/>
<dbReference type="NCBIfam" id="TIGR00018">
    <property type="entry name" value="panC"/>
    <property type="match status" value="1"/>
</dbReference>
<keyword evidence="5 8" id="KW-0547">Nucleotide-binding</keyword>
<dbReference type="EMBL" id="MTPW01000001">
    <property type="protein sequence ID" value="PQJ31360.1"/>
    <property type="molecule type" value="Genomic_DNA"/>
</dbReference>
<organism evidence="9 10">
    <name type="scientific">Nonlabens arenilitoris</name>
    <dbReference type="NCBI Taxonomy" id="1217969"/>
    <lineage>
        <taxon>Bacteria</taxon>
        <taxon>Pseudomonadati</taxon>
        <taxon>Bacteroidota</taxon>
        <taxon>Flavobacteriia</taxon>
        <taxon>Flavobacteriales</taxon>
        <taxon>Flavobacteriaceae</taxon>
        <taxon>Nonlabens</taxon>
    </lineage>
</organism>
<feature type="active site" description="Proton donor" evidence="8">
    <location>
        <position position="36"/>
    </location>
</feature>
<dbReference type="Proteomes" id="UP000239747">
    <property type="component" value="Unassembled WGS sequence"/>
</dbReference>
<dbReference type="InterPro" id="IPR004821">
    <property type="entry name" value="Cyt_trans-like"/>
</dbReference>
<dbReference type="PANTHER" id="PTHR21299">
    <property type="entry name" value="CYTIDYLATE KINASE/PANTOATE-BETA-ALANINE LIGASE"/>
    <property type="match status" value="1"/>
</dbReference>
<keyword evidence="6 8" id="KW-0067">ATP-binding</keyword>
<evidence type="ECO:0000256" key="6">
    <source>
        <dbReference type="ARBA" id="ARBA00022840"/>
    </source>
</evidence>
<keyword evidence="4 8" id="KW-0566">Pantothenate biosynthesis</keyword>
<comment type="catalytic activity">
    <reaction evidence="7 8">
        <text>(R)-pantoate + beta-alanine + ATP = (R)-pantothenate + AMP + diphosphate + H(+)</text>
        <dbReference type="Rhea" id="RHEA:10912"/>
        <dbReference type="ChEBI" id="CHEBI:15378"/>
        <dbReference type="ChEBI" id="CHEBI:15980"/>
        <dbReference type="ChEBI" id="CHEBI:29032"/>
        <dbReference type="ChEBI" id="CHEBI:30616"/>
        <dbReference type="ChEBI" id="CHEBI:33019"/>
        <dbReference type="ChEBI" id="CHEBI:57966"/>
        <dbReference type="ChEBI" id="CHEBI:456215"/>
        <dbReference type="EC" id="6.3.2.1"/>
    </reaction>
</comment>
<sequence>MVFQTHIKLTAQIESLKNKNLKIGFVPTMGALHAGHISLMQEAMKSNDILVVSIFVNPTQFDNASDLSKYPRTLKNDTNLIYNHFGESNVLIYTPNVEDIYGDRAVAKSYQYDGLELVMEGANRPGHFDGVGTILEFLFQKVQPDYAYFGEKDFQQLQIVKKLVEKLHLPVKIIGCPIKREAHGLAMSSRNERLSPQAREEAVFIIQSLEKAKAYFKNHSINDTVAMVQKLYAKNKNLELEYFTIASEETLIPVKRKYNKHTYRAFIVAHLEGVRLIDNMRLS</sequence>
<dbReference type="Gene3D" id="3.40.50.620">
    <property type="entry name" value="HUPs"/>
    <property type="match status" value="1"/>
</dbReference>
<dbReference type="EC" id="6.3.2.1" evidence="8"/>
<dbReference type="Pfam" id="PF02569">
    <property type="entry name" value="Pantoate_ligase"/>
    <property type="match status" value="1"/>
</dbReference>
<evidence type="ECO:0000313" key="10">
    <source>
        <dbReference type="Proteomes" id="UP000239747"/>
    </source>
</evidence>
<dbReference type="SUPFAM" id="SSF52374">
    <property type="entry name" value="Nucleotidylyl transferase"/>
    <property type="match status" value="1"/>
</dbReference>
<protein>
    <recommendedName>
        <fullName evidence="8">Pantothenate synthetase</fullName>
        <shortName evidence="8">PS</shortName>
        <ecNumber evidence="8">6.3.2.1</ecNumber>
    </recommendedName>
    <alternativeName>
        <fullName evidence="8">Pantoate--beta-alanine ligase</fullName>
    </alternativeName>
    <alternativeName>
        <fullName evidence="8">Pantoate-activating enzyme</fullName>
    </alternativeName>
</protein>
<dbReference type="GO" id="GO:0005524">
    <property type="term" value="F:ATP binding"/>
    <property type="evidence" value="ECO:0007669"/>
    <property type="project" value="UniProtKB-KW"/>
</dbReference>
<evidence type="ECO:0000256" key="2">
    <source>
        <dbReference type="ARBA" id="ARBA00009256"/>
    </source>
</evidence>
<accession>A0A2S7U9R4</accession>
<feature type="binding site" evidence="8">
    <location>
        <begin position="150"/>
        <end position="153"/>
    </location>
    <ligand>
        <name>ATP</name>
        <dbReference type="ChEBI" id="CHEBI:30616"/>
    </ligand>
</feature>
<dbReference type="InterPro" id="IPR014729">
    <property type="entry name" value="Rossmann-like_a/b/a_fold"/>
</dbReference>
<keyword evidence="10" id="KW-1185">Reference proteome</keyword>
<dbReference type="GO" id="GO:0004592">
    <property type="term" value="F:pantoate-beta-alanine ligase activity"/>
    <property type="evidence" value="ECO:0007669"/>
    <property type="project" value="UniProtKB-UniRule"/>
</dbReference>
<feature type="binding site" evidence="8">
    <location>
        <begin position="29"/>
        <end position="36"/>
    </location>
    <ligand>
        <name>ATP</name>
        <dbReference type="ChEBI" id="CHEBI:30616"/>
    </ligand>
</feature>
<comment type="caution">
    <text evidence="8">Lacks conserved residue(s) required for the propagation of feature annotation.</text>
</comment>